<reference evidence="1 2" key="1">
    <citation type="submission" date="2015-01" db="EMBL/GenBank/DDBJ databases">
        <title>Desulfovibrio sp. JC271 draft genome sequence.</title>
        <authorList>
            <person name="Shivani Y."/>
            <person name="Subhash Y."/>
            <person name="Sasikala C."/>
            <person name="Ramana C.V."/>
        </authorList>
    </citation>
    <scope>NUCLEOTIDE SEQUENCE [LARGE SCALE GENOMIC DNA]</scope>
    <source>
        <strain evidence="1 2">JC271</strain>
    </source>
</reference>
<name>A0A1B7XD25_9BACT</name>
<organism evidence="1 2">
    <name type="scientific">Halodesulfovibrio spirochaetisodalis</name>
    <dbReference type="NCBI Taxonomy" id="1560234"/>
    <lineage>
        <taxon>Bacteria</taxon>
        <taxon>Pseudomonadati</taxon>
        <taxon>Thermodesulfobacteriota</taxon>
        <taxon>Desulfovibrionia</taxon>
        <taxon>Desulfovibrionales</taxon>
        <taxon>Desulfovibrionaceae</taxon>
        <taxon>Halodesulfovibrio</taxon>
    </lineage>
</organism>
<dbReference type="EMBL" id="JXMS01000012">
    <property type="protein sequence ID" value="OBQ51899.1"/>
    <property type="molecule type" value="Genomic_DNA"/>
</dbReference>
<dbReference type="STRING" id="1560234.SP90_08690"/>
<sequence>MKISNLDSKYHTNRDTLKACSKQQLDDATIKTKKLNADIEQHSPHKATSDKELSLKEIGDVIALSKESLARSQEASKLSQNESSSVQQEEFIPVIKSNINHTTLAGNKFTFKDTKQGLLVDVTTKDGESYQVKIGSELIISEDKDGNLRFNDECTDGNDIVVSFSKDVTTGSGDDFVLLIEDSTRNQLRSKVHIDRQKTTIDTGPGNDTIHVVSNLDKIIDIKSGYGSDNITVKSSEKFGDAQGVEVHLDSGSGDDTVHASNLYGSSIITGDGNDKITVDNSYGLGIMTGDGDDELSLSTVNRVSAWMGKGDDILDAQHIGVTTQRFQQMKHRNGFTSHGGTETLERSTTNYIYTGSGDDTITLDQVNKMEVCTGSGKNKITLNGAVKNTYFLCAGGDVTFTFNGDISSKLNNVMFLQLSDESSRKLHEALKHSSKDTSIKVFTGSLGKYSSNIGVNISGGKEKLKQEVRYQEALYRELMDFNLDEYA</sequence>
<comment type="caution">
    <text evidence="1">The sequence shown here is derived from an EMBL/GenBank/DDBJ whole genome shotgun (WGS) entry which is preliminary data.</text>
</comment>
<evidence type="ECO:0000313" key="2">
    <source>
        <dbReference type="Proteomes" id="UP000091979"/>
    </source>
</evidence>
<dbReference type="AlphaFoldDB" id="A0A1B7XD25"/>
<dbReference type="PATRIC" id="fig|1560234.3.peg.562"/>
<dbReference type="SUPFAM" id="SSF51120">
    <property type="entry name" value="beta-Roll"/>
    <property type="match status" value="1"/>
</dbReference>
<gene>
    <name evidence="1" type="ORF">SP90_08690</name>
</gene>
<accession>A0A1B7XD25</accession>
<protein>
    <submittedName>
        <fullName evidence="1">Uncharacterized protein</fullName>
    </submittedName>
</protein>
<keyword evidence="2" id="KW-1185">Reference proteome</keyword>
<dbReference type="Gene3D" id="2.160.20.160">
    <property type="match status" value="1"/>
</dbReference>
<dbReference type="Proteomes" id="UP000091979">
    <property type="component" value="Unassembled WGS sequence"/>
</dbReference>
<proteinExistence type="predicted"/>
<dbReference type="InterPro" id="IPR011049">
    <property type="entry name" value="Serralysin-like_metalloprot_C"/>
</dbReference>
<evidence type="ECO:0000313" key="1">
    <source>
        <dbReference type="EMBL" id="OBQ51899.1"/>
    </source>
</evidence>
<dbReference type="RefSeq" id="WP_066854607.1">
    <property type="nucleotide sequence ID" value="NZ_JXMS01000012.1"/>
</dbReference>